<accession>A0ABM9P717</accession>
<feature type="transmembrane region" description="Helical" evidence="1">
    <location>
        <begin position="12"/>
        <end position="33"/>
    </location>
</feature>
<evidence type="ECO:0000313" key="2">
    <source>
        <dbReference type="EMBL" id="CAL2101373.1"/>
    </source>
</evidence>
<reference evidence="2 3" key="1">
    <citation type="submission" date="2024-05" db="EMBL/GenBank/DDBJ databases">
        <authorList>
            <person name="Duchaud E."/>
        </authorList>
    </citation>
    <scope>NUCLEOTIDE SEQUENCE [LARGE SCALE GENOMIC DNA]</scope>
    <source>
        <strain evidence="2">Ena-SAMPLE-TAB-13-05-2024-13:56:06:370-140308</strain>
    </source>
</reference>
<keyword evidence="1" id="KW-0812">Transmembrane</keyword>
<proteinExistence type="predicted"/>
<keyword evidence="1" id="KW-0472">Membrane</keyword>
<dbReference type="EMBL" id="CAXJIO010000004">
    <property type="protein sequence ID" value="CAL2101373.1"/>
    <property type="molecule type" value="Genomic_DNA"/>
</dbReference>
<feature type="transmembrane region" description="Helical" evidence="1">
    <location>
        <begin position="79"/>
        <end position="100"/>
    </location>
</feature>
<organism evidence="2 3">
    <name type="scientific">Tenacibaculum polynesiense</name>
    <dbReference type="NCBI Taxonomy" id="3137857"/>
    <lineage>
        <taxon>Bacteria</taxon>
        <taxon>Pseudomonadati</taxon>
        <taxon>Bacteroidota</taxon>
        <taxon>Flavobacteriia</taxon>
        <taxon>Flavobacteriales</taxon>
        <taxon>Flavobacteriaceae</taxon>
        <taxon>Tenacibaculum</taxon>
    </lineage>
</organism>
<comment type="caution">
    <text evidence="2">The sequence shown here is derived from an EMBL/GenBank/DDBJ whole genome shotgun (WGS) entry which is preliminary data.</text>
</comment>
<feature type="transmembrane region" description="Helical" evidence="1">
    <location>
        <begin position="45"/>
        <end position="67"/>
    </location>
</feature>
<keyword evidence="1" id="KW-1133">Transmembrane helix</keyword>
<dbReference type="RefSeq" id="WP_348714137.1">
    <property type="nucleotide sequence ID" value="NZ_CAXJIO010000004.1"/>
</dbReference>
<evidence type="ECO:0000256" key="1">
    <source>
        <dbReference type="SAM" id="Phobius"/>
    </source>
</evidence>
<sequence length="144" mass="16932">MKIDKLEVPLKILWIGLTLYSIYIFSWLTFGFLTFGNLFKEKYTIWNLLLPNIITIGIVIFHAKEIVLGYKPVSYRKNIISLIFFSIVILILVDLQALQFKFLFEKSTVENWEISITLIMILASYIGIIMNRILKMKKLKNHLD</sequence>
<keyword evidence="3" id="KW-1185">Reference proteome</keyword>
<feature type="transmembrane region" description="Helical" evidence="1">
    <location>
        <begin position="112"/>
        <end position="134"/>
    </location>
</feature>
<dbReference type="Proteomes" id="UP001497527">
    <property type="component" value="Unassembled WGS sequence"/>
</dbReference>
<gene>
    <name evidence="2" type="ORF">T190423A01A_130053</name>
</gene>
<evidence type="ECO:0000313" key="3">
    <source>
        <dbReference type="Proteomes" id="UP001497527"/>
    </source>
</evidence>
<protein>
    <submittedName>
        <fullName evidence="2">Uncharacterized protein</fullName>
    </submittedName>
</protein>
<name>A0ABM9P717_9FLAO</name>